<comment type="caution">
    <text evidence="2">The sequence shown here is derived from an EMBL/GenBank/DDBJ whole genome shotgun (WGS) entry which is preliminary data.</text>
</comment>
<dbReference type="EMBL" id="JACIEG010000005">
    <property type="protein sequence ID" value="MBB3970042.1"/>
    <property type="molecule type" value="Genomic_DNA"/>
</dbReference>
<reference evidence="2 3" key="1">
    <citation type="journal article" date="2016" name="Int. J. Syst. Evol. Microbiol.">
        <title>Proposal of Mucilaginibacter phyllosphaerae sp. nov. isolated from the phyllosphere of Galium album.</title>
        <authorList>
            <person name="Aydogan E.L."/>
            <person name="Busse H.J."/>
            <person name="Moser G."/>
            <person name="Muller C."/>
            <person name="Kampfer P."/>
            <person name="Glaeser S.P."/>
        </authorList>
    </citation>
    <scope>NUCLEOTIDE SEQUENCE [LARGE SCALE GENOMIC DNA]</scope>
    <source>
        <strain evidence="2 3">PP-F2FG21</strain>
    </source>
</reference>
<reference evidence="2" key="2">
    <citation type="submission" date="2019-03" db="EMBL/GenBank/DDBJ databases">
        <authorList>
            <person name="Yan Y.-Q."/>
            <person name="Du Z.-J."/>
        </authorList>
    </citation>
    <scope>NUCLEOTIDE SEQUENCE</scope>
    <source>
        <strain evidence="2">PP-F2FG21</strain>
    </source>
</reference>
<dbReference type="AlphaFoldDB" id="A0A4Y8ACU2"/>
<dbReference type="Proteomes" id="UP000583101">
    <property type="component" value="Unassembled WGS sequence"/>
</dbReference>
<keyword evidence="4" id="KW-1185">Reference proteome</keyword>
<protein>
    <submittedName>
        <fullName evidence="2">Uncharacterized protein</fullName>
    </submittedName>
</protein>
<gene>
    <name evidence="2" type="ORF">E2R65_08375</name>
    <name evidence="1" type="ORF">GGR35_002658</name>
</gene>
<evidence type="ECO:0000313" key="2">
    <source>
        <dbReference type="EMBL" id="TEW66436.1"/>
    </source>
</evidence>
<evidence type="ECO:0000313" key="4">
    <source>
        <dbReference type="Proteomes" id="UP000583101"/>
    </source>
</evidence>
<dbReference type="EMBL" id="SNQG01000003">
    <property type="protein sequence ID" value="TEW66436.1"/>
    <property type="molecule type" value="Genomic_DNA"/>
</dbReference>
<dbReference type="OrthoDB" id="1036397at2"/>
<evidence type="ECO:0000313" key="3">
    <source>
        <dbReference type="Proteomes" id="UP000297248"/>
    </source>
</evidence>
<sequence length="69" mass="7942">MIEVFKTNVATKGKGRMLIKKLLNHFPASKINFDLEDCDKILRVEGHDFCPHCIVELLKLNGHYCEILT</sequence>
<dbReference type="Proteomes" id="UP000297248">
    <property type="component" value="Unassembled WGS sequence"/>
</dbReference>
<reference evidence="1 4" key="3">
    <citation type="submission" date="2020-08" db="EMBL/GenBank/DDBJ databases">
        <title>Genomic Encyclopedia of Type Strains, Phase IV (KMG-IV): sequencing the most valuable type-strain genomes for metagenomic binning, comparative biology and taxonomic classification.</title>
        <authorList>
            <person name="Goeker M."/>
        </authorList>
    </citation>
    <scope>NUCLEOTIDE SEQUENCE [LARGE SCALE GENOMIC DNA]</scope>
    <source>
        <strain evidence="1 4">DSM 100995</strain>
    </source>
</reference>
<organism evidence="2 3">
    <name type="scientific">Mucilaginibacter phyllosphaerae</name>
    <dbReference type="NCBI Taxonomy" id="1812349"/>
    <lineage>
        <taxon>Bacteria</taxon>
        <taxon>Pseudomonadati</taxon>
        <taxon>Bacteroidota</taxon>
        <taxon>Sphingobacteriia</taxon>
        <taxon>Sphingobacteriales</taxon>
        <taxon>Sphingobacteriaceae</taxon>
        <taxon>Mucilaginibacter</taxon>
    </lineage>
</organism>
<evidence type="ECO:0000313" key="1">
    <source>
        <dbReference type="EMBL" id="MBB3970042.1"/>
    </source>
</evidence>
<proteinExistence type="predicted"/>
<name>A0A4Y8ACU2_9SPHI</name>
<dbReference type="RefSeq" id="WP_134336047.1">
    <property type="nucleotide sequence ID" value="NZ_BMCZ01000003.1"/>
</dbReference>
<accession>A0A4Y8ACU2</accession>